<gene>
    <name evidence="4" type="ORF">ACFPUY_30030</name>
</gene>
<protein>
    <submittedName>
        <fullName evidence="4">Helix-turn-helix transcriptional regulator</fullName>
    </submittedName>
</protein>
<dbReference type="Pfam" id="PF13280">
    <property type="entry name" value="WYL"/>
    <property type="match status" value="1"/>
</dbReference>
<dbReference type="EMBL" id="JBHSNW010000018">
    <property type="protein sequence ID" value="MFC5819359.1"/>
    <property type="molecule type" value="Genomic_DNA"/>
</dbReference>
<dbReference type="PIRSF" id="PIRSF016838">
    <property type="entry name" value="PafC"/>
    <property type="match status" value="1"/>
</dbReference>
<evidence type="ECO:0000259" key="3">
    <source>
        <dbReference type="Pfam" id="PF25583"/>
    </source>
</evidence>
<comment type="caution">
    <text evidence="4">The sequence shown here is derived from an EMBL/GenBank/DDBJ whole genome shotgun (WGS) entry which is preliminary data.</text>
</comment>
<dbReference type="PANTHER" id="PTHR34580:SF3">
    <property type="entry name" value="PROTEIN PAFB"/>
    <property type="match status" value="1"/>
</dbReference>
<proteinExistence type="predicted"/>
<dbReference type="RefSeq" id="WP_219546328.1">
    <property type="nucleotide sequence ID" value="NZ_JAHKRN010000023.1"/>
</dbReference>
<evidence type="ECO:0000259" key="2">
    <source>
        <dbReference type="Pfam" id="PF13280"/>
    </source>
</evidence>
<dbReference type="Pfam" id="PF25583">
    <property type="entry name" value="WCX"/>
    <property type="match status" value="1"/>
</dbReference>
<dbReference type="InterPro" id="IPR051534">
    <property type="entry name" value="CBASS_pafABC_assoc_protein"/>
</dbReference>
<dbReference type="PROSITE" id="PS52050">
    <property type="entry name" value="WYL"/>
    <property type="match status" value="1"/>
</dbReference>
<dbReference type="PANTHER" id="PTHR34580">
    <property type="match status" value="1"/>
</dbReference>
<dbReference type="Pfam" id="PF08279">
    <property type="entry name" value="HTH_11"/>
    <property type="match status" value="1"/>
</dbReference>
<evidence type="ECO:0000313" key="5">
    <source>
        <dbReference type="Proteomes" id="UP001596096"/>
    </source>
</evidence>
<feature type="domain" description="Helix-turn-helix type 11" evidence="1">
    <location>
        <begin position="7"/>
        <end position="62"/>
    </location>
</feature>
<sequence>MLETSVRLLRLLSLFQARPGWTGAELAGRLGVTTRTVRNDVERLRLMGYEISSTTGTAGGYRLGAGAALPPLLLDDEEAVAVAVSLHAAAGGTVTGIEETSLRALAKLRQLLPSRLRHRIEAVRDATVSVTGRGPTVDAATLTAVADAVRARETLRFDYQGHDGTVSTRAAEPHRLVHTGRRWYLLAWDTARGDWRTFRADRLTLRVPNGPRFTPRELPDEDAATRVVRGAGSTAWRHQARVRLHAPVEVVADRLTPAAGLLTADGDGALLETGGDSLHDLAGFLGSLGVGFEVLDPPDLRAHLRELAARYASAAGVSG</sequence>
<name>A0ABW1C2M7_9ACTN</name>
<accession>A0ABW1C2M7</accession>
<reference evidence="5" key="1">
    <citation type="journal article" date="2019" name="Int. J. Syst. Evol. Microbiol.">
        <title>The Global Catalogue of Microorganisms (GCM) 10K type strain sequencing project: providing services to taxonomists for standard genome sequencing and annotation.</title>
        <authorList>
            <consortium name="The Broad Institute Genomics Platform"/>
            <consortium name="The Broad Institute Genome Sequencing Center for Infectious Disease"/>
            <person name="Wu L."/>
            <person name="Ma J."/>
        </authorList>
    </citation>
    <scope>NUCLEOTIDE SEQUENCE [LARGE SCALE GENOMIC DNA]</scope>
    <source>
        <strain evidence="5">CGMCC 4.7106</strain>
    </source>
</reference>
<feature type="domain" description="WYL" evidence="2">
    <location>
        <begin position="141"/>
        <end position="203"/>
    </location>
</feature>
<feature type="domain" description="WCX" evidence="3">
    <location>
        <begin position="237"/>
        <end position="312"/>
    </location>
</feature>
<dbReference type="InterPro" id="IPR028349">
    <property type="entry name" value="PafC-like"/>
</dbReference>
<dbReference type="Proteomes" id="UP001596096">
    <property type="component" value="Unassembled WGS sequence"/>
</dbReference>
<dbReference type="InterPro" id="IPR057727">
    <property type="entry name" value="WCX_dom"/>
</dbReference>
<dbReference type="InterPro" id="IPR026881">
    <property type="entry name" value="WYL_dom"/>
</dbReference>
<evidence type="ECO:0000259" key="1">
    <source>
        <dbReference type="Pfam" id="PF08279"/>
    </source>
</evidence>
<dbReference type="InterPro" id="IPR013196">
    <property type="entry name" value="HTH_11"/>
</dbReference>
<evidence type="ECO:0000313" key="4">
    <source>
        <dbReference type="EMBL" id="MFC5819359.1"/>
    </source>
</evidence>
<organism evidence="4 5">
    <name type="scientific">Nonomuraea harbinensis</name>
    <dbReference type="NCBI Taxonomy" id="1286938"/>
    <lineage>
        <taxon>Bacteria</taxon>
        <taxon>Bacillati</taxon>
        <taxon>Actinomycetota</taxon>
        <taxon>Actinomycetes</taxon>
        <taxon>Streptosporangiales</taxon>
        <taxon>Streptosporangiaceae</taxon>
        <taxon>Nonomuraea</taxon>
    </lineage>
</organism>
<keyword evidence="5" id="KW-1185">Reference proteome</keyword>